<dbReference type="RefSeq" id="WP_261944828.1">
    <property type="nucleotide sequence ID" value="NZ_CALYLO010000002.1"/>
</dbReference>
<evidence type="ECO:0000313" key="4">
    <source>
        <dbReference type="EMBL" id="CAH8244839.1"/>
    </source>
</evidence>
<dbReference type="Proteomes" id="UP001154322">
    <property type="component" value="Unassembled WGS sequence"/>
</dbReference>
<feature type="region of interest" description="Disordered" evidence="1">
    <location>
        <begin position="182"/>
        <end position="223"/>
    </location>
</feature>
<sequence>MKKSVALVLFFILSFTSIPLASAQSIANCNLLCFSAGTPVQTKTGFKPIEQIRIGEFVLTKDERTGKTGYNTVVELFQRQTDKTYQITVKGITITTTEEHPFWVPAQGWVEARHLKVGDLLQNPEGKPYPIDRIEIKKNSSTVYNFRVEGVHNYFVTELEIWTHNCGAGGIRNIPMRAPSGGGVGSSYKGTGNASSNGSKSRSTPQDTGTPNSTKIDRDANNNIMKYTTYGSDGKIQEEVRISGKDHGSIPRPNVKEPTFNTNPKTGQKFQNGYKVRPAYPNEIPKSYPY</sequence>
<evidence type="ECO:0000259" key="3">
    <source>
        <dbReference type="SMART" id="SM00306"/>
    </source>
</evidence>
<evidence type="ECO:0000313" key="5">
    <source>
        <dbReference type="Proteomes" id="UP001154322"/>
    </source>
</evidence>
<dbReference type="PROSITE" id="PS50817">
    <property type="entry name" value="INTEIN_N_TER"/>
    <property type="match status" value="1"/>
</dbReference>
<dbReference type="SMART" id="SM00306">
    <property type="entry name" value="HintN"/>
    <property type="match status" value="1"/>
</dbReference>
<feature type="domain" description="Hint" evidence="3">
    <location>
        <begin position="31"/>
        <end position="125"/>
    </location>
</feature>
<dbReference type="InterPro" id="IPR029114">
    <property type="entry name" value="Ntox24"/>
</dbReference>
<feature type="region of interest" description="Disordered" evidence="1">
    <location>
        <begin position="244"/>
        <end position="290"/>
    </location>
</feature>
<dbReference type="Pfam" id="PF07591">
    <property type="entry name" value="PT-HINT"/>
    <property type="match status" value="1"/>
</dbReference>
<dbReference type="PROSITE" id="PS50818">
    <property type="entry name" value="INTEIN_C_TER"/>
    <property type="match status" value="1"/>
</dbReference>
<evidence type="ECO:0000256" key="2">
    <source>
        <dbReference type="SAM" id="SignalP"/>
    </source>
</evidence>
<feature type="compositionally biased region" description="Polar residues" evidence="1">
    <location>
        <begin position="259"/>
        <end position="271"/>
    </location>
</feature>
<organism evidence="4 5">
    <name type="scientific">Paenibacillus melissococcoides</name>
    <dbReference type="NCBI Taxonomy" id="2912268"/>
    <lineage>
        <taxon>Bacteria</taxon>
        <taxon>Bacillati</taxon>
        <taxon>Bacillota</taxon>
        <taxon>Bacilli</taxon>
        <taxon>Bacillales</taxon>
        <taxon>Paenibacillaceae</taxon>
        <taxon>Paenibacillus</taxon>
    </lineage>
</organism>
<feature type="signal peptide" evidence="2">
    <location>
        <begin position="1"/>
        <end position="23"/>
    </location>
</feature>
<protein>
    <submittedName>
        <fullName evidence="4">Polymorphic toxin type 24 domain-containing protein</fullName>
    </submittedName>
</protein>
<dbReference type="CDD" id="cd00081">
    <property type="entry name" value="Hint"/>
    <property type="match status" value="1"/>
</dbReference>
<dbReference type="InterPro" id="IPR030934">
    <property type="entry name" value="Intein_C"/>
</dbReference>
<dbReference type="SUPFAM" id="SSF51294">
    <property type="entry name" value="Hedgehog/intein (Hint) domain"/>
    <property type="match status" value="1"/>
</dbReference>
<feature type="compositionally biased region" description="Polar residues" evidence="1">
    <location>
        <begin position="193"/>
        <end position="214"/>
    </location>
</feature>
<proteinExistence type="predicted"/>
<keyword evidence="5" id="KW-1185">Reference proteome</keyword>
<dbReference type="Gene3D" id="2.170.16.10">
    <property type="entry name" value="Hedgehog/Intein (Hint) domain"/>
    <property type="match status" value="1"/>
</dbReference>
<reference evidence="4" key="1">
    <citation type="submission" date="2022-06" db="EMBL/GenBank/DDBJ databases">
        <authorList>
            <person name="Dietemann V."/>
            <person name="Ory F."/>
            <person name="Dainat B."/>
            <person name="Oberhansli S."/>
        </authorList>
    </citation>
    <scope>NUCLEOTIDE SEQUENCE</scope>
    <source>
        <strain evidence="4">Ena-SAMPLE-TAB-26-04-2022-14:26:32:270-5432</strain>
    </source>
</reference>
<comment type="caution">
    <text evidence="4">The sequence shown here is derived from an EMBL/GenBank/DDBJ whole genome shotgun (WGS) entry which is preliminary data.</text>
</comment>
<dbReference type="InterPro" id="IPR003587">
    <property type="entry name" value="Hint_dom_N"/>
</dbReference>
<gene>
    <name evidence="4" type="ORF">WJ0W_002070</name>
</gene>
<feature type="chain" id="PRO_5046218324" evidence="2">
    <location>
        <begin position="24"/>
        <end position="290"/>
    </location>
</feature>
<accession>A0ABM9FZW0</accession>
<name>A0ABM9FZW0_9BACL</name>
<dbReference type="Pfam" id="PF15529">
    <property type="entry name" value="Ntox24"/>
    <property type="match status" value="1"/>
</dbReference>
<dbReference type="InterPro" id="IPR036844">
    <property type="entry name" value="Hint_dom_sf"/>
</dbReference>
<evidence type="ECO:0000256" key="1">
    <source>
        <dbReference type="SAM" id="MobiDB-lite"/>
    </source>
</evidence>
<dbReference type="NCBIfam" id="TIGR01443">
    <property type="entry name" value="intein_Cterm"/>
    <property type="match status" value="1"/>
</dbReference>
<dbReference type="EMBL" id="CALYLO010000002">
    <property type="protein sequence ID" value="CAH8244839.1"/>
    <property type="molecule type" value="Genomic_DNA"/>
</dbReference>
<dbReference type="InterPro" id="IPR006141">
    <property type="entry name" value="Intein_N"/>
</dbReference>
<keyword evidence="2" id="KW-0732">Signal</keyword>